<gene>
    <name evidence="2" type="ORF">MBEBAB_1422</name>
</gene>
<dbReference type="RefSeq" id="WP_021697267.1">
    <property type="nucleotide sequence ID" value="NZ_BATC01000020.1"/>
</dbReference>
<dbReference type="Gene3D" id="2.40.50.90">
    <property type="match status" value="1"/>
</dbReference>
<dbReference type="Pfam" id="PF00565">
    <property type="entry name" value="SNase"/>
    <property type="match status" value="1"/>
</dbReference>
<comment type="caution">
    <text evidence="2">The sequence shown here is derived from an EMBL/GenBank/DDBJ whole genome shotgun (WGS) entry which is preliminary data.</text>
</comment>
<evidence type="ECO:0000259" key="1">
    <source>
        <dbReference type="PROSITE" id="PS50830"/>
    </source>
</evidence>
<dbReference type="SUPFAM" id="SSF50199">
    <property type="entry name" value="Staphylococcal nuclease"/>
    <property type="match status" value="1"/>
</dbReference>
<dbReference type="InterPro" id="IPR035437">
    <property type="entry name" value="SNase_OB-fold_sf"/>
</dbReference>
<keyword evidence="3" id="KW-1185">Reference proteome</keyword>
<feature type="domain" description="TNase-like" evidence="1">
    <location>
        <begin position="71"/>
        <end position="182"/>
    </location>
</feature>
<evidence type="ECO:0000313" key="3">
    <source>
        <dbReference type="Proteomes" id="UP000016569"/>
    </source>
</evidence>
<organism evidence="2 3">
    <name type="scientific">Brevundimonas abyssalis TAR-001</name>
    <dbReference type="NCBI Taxonomy" id="1391729"/>
    <lineage>
        <taxon>Bacteria</taxon>
        <taxon>Pseudomonadati</taxon>
        <taxon>Pseudomonadota</taxon>
        <taxon>Alphaproteobacteria</taxon>
        <taxon>Caulobacterales</taxon>
        <taxon>Caulobacteraceae</taxon>
        <taxon>Brevundimonas</taxon>
    </lineage>
</organism>
<reference evidence="3" key="1">
    <citation type="journal article" date="2013" name="Genome Announc.">
        <title>Draft Genome Sequence of the Dimorphic Prosthecate Bacterium Brevundimonas abyssalis TAR-001T.</title>
        <authorList>
            <person name="Tsubouchi T."/>
            <person name="Nishi S."/>
            <person name="Usui K."/>
            <person name="Shimane Y."/>
            <person name="Takaki Y."/>
            <person name="Maruyama T."/>
            <person name="Hatada Y."/>
        </authorList>
    </citation>
    <scope>NUCLEOTIDE SEQUENCE [LARGE SCALE GENOMIC DNA]</scope>
    <source>
        <strain evidence="3">TAR-001</strain>
    </source>
</reference>
<proteinExistence type="predicted"/>
<evidence type="ECO:0000313" key="2">
    <source>
        <dbReference type="EMBL" id="GAD59172.1"/>
    </source>
</evidence>
<name>A0A8E0NBG0_9CAUL</name>
<protein>
    <submittedName>
        <fullName evidence="2">Succinoglycan biosynthesis protein</fullName>
    </submittedName>
</protein>
<sequence>MSRAFSFRRRRFRRLSPLERGIIVAAVVSVVVILKPDWIEATLNTDLPPLPSATAASLPSPSAAHISGYARVVDGDGLEIGGQSIRLHGIDAFEMRQMCGGHACGQASTNALRNLVGGRSVTCVRMDRDRYGRVVAVCNAGGQDLGAAMVRQGHAVAYTRYSHRYVLEERAARRDNAGAWAYGFTQPEAWRRAS</sequence>
<dbReference type="AlphaFoldDB" id="A0A8E0NBG0"/>
<dbReference type="EMBL" id="BATC01000020">
    <property type="protein sequence ID" value="GAD59172.1"/>
    <property type="molecule type" value="Genomic_DNA"/>
</dbReference>
<dbReference type="PANTHER" id="PTHR12302">
    <property type="entry name" value="EBNA2 BINDING PROTEIN P100"/>
    <property type="match status" value="1"/>
</dbReference>
<dbReference type="Proteomes" id="UP000016569">
    <property type="component" value="Unassembled WGS sequence"/>
</dbReference>
<dbReference type="PANTHER" id="PTHR12302:SF26">
    <property type="entry name" value="BLR1266 PROTEIN"/>
    <property type="match status" value="1"/>
</dbReference>
<dbReference type="SMART" id="SM00318">
    <property type="entry name" value="SNc"/>
    <property type="match status" value="1"/>
</dbReference>
<dbReference type="InterPro" id="IPR016071">
    <property type="entry name" value="Staphylococal_nuclease_OB-fold"/>
</dbReference>
<dbReference type="OrthoDB" id="9805504at2"/>
<dbReference type="PROSITE" id="PS50830">
    <property type="entry name" value="TNASE_3"/>
    <property type="match status" value="1"/>
</dbReference>
<accession>A0A8E0NBG0</accession>